<dbReference type="Proteomes" id="UP000684084">
    <property type="component" value="Unassembled WGS sequence"/>
</dbReference>
<name>A0A915ZMQ3_9GLOM</name>
<evidence type="ECO:0000313" key="1">
    <source>
        <dbReference type="EMBL" id="CAB5383669.1"/>
    </source>
</evidence>
<comment type="caution">
    <text evidence="1">The sequence shown here is derived from an EMBL/GenBank/DDBJ whole genome shotgun (WGS) entry which is preliminary data.</text>
</comment>
<dbReference type="EMBL" id="CAGKOT010000049">
    <property type="protein sequence ID" value="CAB5383669.1"/>
    <property type="molecule type" value="Genomic_DNA"/>
</dbReference>
<accession>A0A915ZMQ3</accession>
<reference evidence="1" key="1">
    <citation type="submission" date="2020-05" db="EMBL/GenBank/DDBJ databases">
        <authorList>
            <person name="Rincon C."/>
            <person name="Sanders R I."/>
            <person name="Robbins C."/>
            <person name="Chaturvedi A."/>
        </authorList>
    </citation>
    <scope>NUCLEOTIDE SEQUENCE</scope>
    <source>
        <strain evidence="1">CHB12</strain>
    </source>
</reference>
<organism evidence="1 2">
    <name type="scientific">Rhizophagus irregularis</name>
    <dbReference type="NCBI Taxonomy" id="588596"/>
    <lineage>
        <taxon>Eukaryota</taxon>
        <taxon>Fungi</taxon>
        <taxon>Fungi incertae sedis</taxon>
        <taxon>Mucoromycota</taxon>
        <taxon>Glomeromycotina</taxon>
        <taxon>Glomeromycetes</taxon>
        <taxon>Glomerales</taxon>
        <taxon>Glomeraceae</taxon>
        <taxon>Rhizophagus</taxon>
    </lineage>
</organism>
<sequence>MQQIFFLEINTSPTDNDVDPGSITYKIHIRASFSDYGNNGPPLSKMKNISTTLFQIHVSSFQVDSNRKWAKELRKKEKLNKAPVPQTPPKPKVILPEVTTLLLIQHHLSTAAQRNSRSSRTFFLTVLSLAVQEKLYIKHLSRRHEISQITTTHTVTQLPLPINKRLREDKCKVPDKPLLPH</sequence>
<proteinExistence type="predicted"/>
<evidence type="ECO:0000313" key="2">
    <source>
        <dbReference type="Proteomes" id="UP000684084"/>
    </source>
</evidence>
<protein>
    <submittedName>
        <fullName evidence="1">Uncharacterized protein</fullName>
    </submittedName>
</protein>
<gene>
    <name evidence="1" type="ORF">CHRIB12_LOCUS18511</name>
</gene>
<dbReference type="AlphaFoldDB" id="A0A915ZMQ3"/>